<gene>
    <name evidence="1" type="ORF">JOF36_004848</name>
</gene>
<dbReference type="InterPro" id="IPR045441">
    <property type="entry name" value="DUF6506"/>
</dbReference>
<protein>
    <submittedName>
        <fullName evidence="1">Uncharacterized protein</fullName>
    </submittedName>
</protein>
<keyword evidence="2" id="KW-1185">Reference proteome</keyword>
<name>A0ABS4VZ05_9PSEU</name>
<dbReference type="RefSeq" id="WP_210030999.1">
    <property type="nucleotide sequence ID" value="NZ_JAGINU010000001.1"/>
</dbReference>
<proteinExistence type="predicted"/>
<evidence type="ECO:0000313" key="1">
    <source>
        <dbReference type="EMBL" id="MBP2369152.1"/>
    </source>
</evidence>
<dbReference type="Pfam" id="PF20116">
    <property type="entry name" value="DUF6506"/>
    <property type="match status" value="1"/>
</dbReference>
<sequence>MTENVMTGNTAVIYEGTPGVRLQAPGITIVGSTGESLGSTAAELVDQGFERIELCGGVGASEANAVRVAVGARARLGLVRYGFESLERIAEFTRAFAAGEVLGPQAFLYPAGEGTEEVEHPDVVMIPIDGIEHAESVGRRLAEAHAGLVELYRGLDLEYAAAVLRGGGGMVPVGFVGYDD</sequence>
<comment type="caution">
    <text evidence="1">The sequence shown here is derived from an EMBL/GenBank/DDBJ whole genome shotgun (WGS) entry which is preliminary data.</text>
</comment>
<dbReference type="EMBL" id="JAGINU010000001">
    <property type="protein sequence ID" value="MBP2369152.1"/>
    <property type="molecule type" value="Genomic_DNA"/>
</dbReference>
<accession>A0ABS4VZ05</accession>
<reference evidence="1 2" key="1">
    <citation type="submission" date="2021-03" db="EMBL/GenBank/DDBJ databases">
        <title>Sequencing the genomes of 1000 actinobacteria strains.</title>
        <authorList>
            <person name="Klenk H.-P."/>
        </authorList>
    </citation>
    <scope>NUCLEOTIDE SEQUENCE [LARGE SCALE GENOMIC DNA]</scope>
    <source>
        <strain evidence="1 2">DSM 45256</strain>
    </source>
</reference>
<evidence type="ECO:0000313" key="2">
    <source>
        <dbReference type="Proteomes" id="UP001519295"/>
    </source>
</evidence>
<organism evidence="1 2">
    <name type="scientific">Pseudonocardia parietis</name>
    <dbReference type="NCBI Taxonomy" id="570936"/>
    <lineage>
        <taxon>Bacteria</taxon>
        <taxon>Bacillati</taxon>
        <taxon>Actinomycetota</taxon>
        <taxon>Actinomycetes</taxon>
        <taxon>Pseudonocardiales</taxon>
        <taxon>Pseudonocardiaceae</taxon>
        <taxon>Pseudonocardia</taxon>
    </lineage>
</organism>
<dbReference type="Proteomes" id="UP001519295">
    <property type="component" value="Unassembled WGS sequence"/>
</dbReference>